<proteinExistence type="predicted"/>
<dbReference type="InParanoid" id="I2GUP0"/>
<accession>I2GUP0</accession>
<organism evidence="1 2">
    <name type="scientific">Henningerozyma blattae (strain ATCC 34711 / CBS 6284 / DSM 70876 / NBRC 10599 / NRRL Y-10934 / UCD 77-7)</name>
    <name type="common">Yeast</name>
    <name type="synonym">Tetrapisispora blattae</name>
    <dbReference type="NCBI Taxonomy" id="1071380"/>
    <lineage>
        <taxon>Eukaryota</taxon>
        <taxon>Fungi</taxon>
        <taxon>Dikarya</taxon>
        <taxon>Ascomycota</taxon>
        <taxon>Saccharomycotina</taxon>
        <taxon>Saccharomycetes</taxon>
        <taxon>Saccharomycetales</taxon>
        <taxon>Saccharomycetaceae</taxon>
        <taxon>Henningerozyma</taxon>
    </lineage>
</organism>
<dbReference type="HOGENOM" id="CLU_1134205_0_0_1"/>
<dbReference type="GeneID" id="14493184"/>
<evidence type="ECO:0000313" key="2">
    <source>
        <dbReference type="Proteomes" id="UP000002866"/>
    </source>
</evidence>
<sequence length="245" mass="26708">MAQPYALYNLKHSLPNTDTSAAFVGDSPVSQLTKTGNAAGAKREPCRSSPAPAAPMIPECPSIVDCSCSALTPRVVCTLFPKLPSLVPLFLAVRPSQNKFPFPSCLATLTVSNTDCSTLISSISRPTFSVPLSSQPPTSHNQAQTIRPGPCRSYKSVYIAILLYCYITLQYCNTAILQYYNTAILQHCNISTLQHWSLLHINTQARSIQISDSSFSLSPPLLNETTNKSFSLLSQVLLQKQVQIQ</sequence>
<name>I2GUP0_HENB6</name>
<dbReference type="KEGG" id="tbl:TBLA_0A00420"/>
<evidence type="ECO:0000313" key="1">
    <source>
        <dbReference type="EMBL" id="CCH57842.1"/>
    </source>
</evidence>
<gene>
    <name evidence="1" type="primary">TBLA0A00420</name>
    <name evidence="1" type="ORF">TBLA_0A00420</name>
</gene>
<reference evidence="1 2" key="1">
    <citation type="journal article" date="2011" name="Proc. Natl. Acad. Sci. U.S.A.">
        <title>Evolutionary erosion of yeast sex chromosomes by mating-type switching accidents.</title>
        <authorList>
            <person name="Gordon J.L."/>
            <person name="Armisen D."/>
            <person name="Proux-Wera E."/>
            <person name="Oheigeartaigh S.S."/>
            <person name="Byrne K.P."/>
            <person name="Wolfe K.H."/>
        </authorList>
    </citation>
    <scope>NUCLEOTIDE SEQUENCE [LARGE SCALE GENOMIC DNA]</scope>
    <source>
        <strain evidence="2">ATCC 34711 / CBS 6284 / DSM 70876 / NBRC 10599 / NRRL Y-10934 / UCD 77-7</strain>
    </source>
</reference>
<dbReference type="RefSeq" id="XP_004177361.1">
    <property type="nucleotide sequence ID" value="XM_004177313.1"/>
</dbReference>
<dbReference type="Proteomes" id="UP000002866">
    <property type="component" value="Chromosome 1"/>
</dbReference>
<dbReference type="AlphaFoldDB" id="I2GUP0"/>
<dbReference type="EMBL" id="HE806316">
    <property type="protein sequence ID" value="CCH57842.1"/>
    <property type="molecule type" value="Genomic_DNA"/>
</dbReference>
<keyword evidence="2" id="KW-1185">Reference proteome</keyword>
<protein>
    <submittedName>
        <fullName evidence="1">Uncharacterized protein</fullName>
    </submittedName>
</protein>